<dbReference type="GO" id="GO:0004222">
    <property type="term" value="F:metalloendopeptidase activity"/>
    <property type="evidence" value="ECO:0007669"/>
    <property type="project" value="TreeGrafter"/>
</dbReference>
<dbReference type="PANTHER" id="PTHR21666:SF270">
    <property type="entry name" value="MUREIN HYDROLASE ACTIVATOR ENVC"/>
    <property type="match status" value="1"/>
</dbReference>
<feature type="coiled-coil region" evidence="1">
    <location>
        <begin position="203"/>
        <end position="258"/>
    </location>
</feature>
<sequence length="432" mass="47367">MIDLHTKAAAVTALVLASLFYGAFLPINIGNAEDLTKMNDLQSKIAERTKAIEELEKEIAGYQNQIELTKSEAESLRKAINTLEITRKKLAADISLTNVKIGTVNLTIEELQIEISETEASILKRKESIGKGIRRINENDHVDFVEIVFGASNLSQVLDATERMREVQTALFANIAELGLLKSSLDSKVASNEKKKTELTTLNTRLSDQKQIAEQNKKEKDELLKKTRNKESQYQQSLKEKMAIKEAFESELLEFERQLRFEMDSSKLPAIGSGVLSYPLSNPFITQTFGMTDFAKSGAYDGRGHNGVDFRAAIGTPITASADGKVVGTGDTDTVCPGASYGKWVLIEHGNGLSTLYGHLSLPKVSAGEAVLRGTVIGYSGNTGYSTGPHLHFTVYAADGVKIMEKKSQVCKGTYTMPVADLRAYLNPIDYL</sequence>
<dbReference type="Gene3D" id="2.70.70.10">
    <property type="entry name" value="Glucose Permease (Domain IIA)"/>
    <property type="match status" value="1"/>
</dbReference>
<feature type="coiled-coil region" evidence="1">
    <location>
        <begin position="38"/>
        <end position="93"/>
    </location>
</feature>
<evidence type="ECO:0000259" key="2">
    <source>
        <dbReference type="Pfam" id="PF01551"/>
    </source>
</evidence>
<evidence type="ECO:0000313" key="3">
    <source>
        <dbReference type="EMBL" id="OHA40526.1"/>
    </source>
</evidence>
<dbReference type="Proteomes" id="UP000176429">
    <property type="component" value="Unassembled WGS sequence"/>
</dbReference>
<feature type="domain" description="M23ase beta-sheet core" evidence="2">
    <location>
        <begin position="304"/>
        <end position="397"/>
    </location>
</feature>
<dbReference type="InterPro" id="IPR016047">
    <property type="entry name" value="M23ase_b-sheet_dom"/>
</dbReference>
<evidence type="ECO:0000256" key="1">
    <source>
        <dbReference type="SAM" id="Coils"/>
    </source>
</evidence>
<dbReference type="PANTHER" id="PTHR21666">
    <property type="entry name" value="PEPTIDASE-RELATED"/>
    <property type="match status" value="1"/>
</dbReference>
<dbReference type="InterPro" id="IPR050570">
    <property type="entry name" value="Cell_wall_metabolism_enzyme"/>
</dbReference>
<gene>
    <name evidence="3" type="ORF">A3H68_02555</name>
</gene>
<name>A0A1G2NWM9_9BACT</name>
<organism evidence="3 4">
    <name type="scientific">Candidatus Taylorbacteria bacterium RIFCSPLOWO2_02_FULL_46_40</name>
    <dbReference type="NCBI Taxonomy" id="1802329"/>
    <lineage>
        <taxon>Bacteria</taxon>
        <taxon>Candidatus Tayloriibacteriota</taxon>
    </lineage>
</organism>
<protein>
    <recommendedName>
        <fullName evidence="2">M23ase beta-sheet core domain-containing protein</fullName>
    </recommendedName>
</protein>
<dbReference type="EMBL" id="MHSH01000050">
    <property type="protein sequence ID" value="OHA40526.1"/>
    <property type="molecule type" value="Genomic_DNA"/>
</dbReference>
<dbReference type="Pfam" id="PF01551">
    <property type="entry name" value="Peptidase_M23"/>
    <property type="match status" value="1"/>
</dbReference>
<evidence type="ECO:0000313" key="4">
    <source>
        <dbReference type="Proteomes" id="UP000176429"/>
    </source>
</evidence>
<dbReference type="AlphaFoldDB" id="A0A1G2NWM9"/>
<dbReference type="InterPro" id="IPR011055">
    <property type="entry name" value="Dup_hybrid_motif"/>
</dbReference>
<comment type="caution">
    <text evidence="3">The sequence shown here is derived from an EMBL/GenBank/DDBJ whole genome shotgun (WGS) entry which is preliminary data.</text>
</comment>
<keyword evidence="1" id="KW-0175">Coiled coil</keyword>
<dbReference type="CDD" id="cd12797">
    <property type="entry name" value="M23_peptidase"/>
    <property type="match status" value="1"/>
</dbReference>
<accession>A0A1G2NWM9</accession>
<proteinExistence type="predicted"/>
<reference evidence="3 4" key="1">
    <citation type="journal article" date="2016" name="Nat. Commun.">
        <title>Thousands of microbial genomes shed light on interconnected biogeochemical processes in an aquifer system.</title>
        <authorList>
            <person name="Anantharaman K."/>
            <person name="Brown C.T."/>
            <person name="Hug L.A."/>
            <person name="Sharon I."/>
            <person name="Castelle C.J."/>
            <person name="Probst A.J."/>
            <person name="Thomas B.C."/>
            <person name="Singh A."/>
            <person name="Wilkins M.J."/>
            <person name="Karaoz U."/>
            <person name="Brodie E.L."/>
            <person name="Williams K.H."/>
            <person name="Hubbard S.S."/>
            <person name="Banfield J.F."/>
        </authorList>
    </citation>
    <scope>NUCLEOTIDE SEQUENCE [LARGE SCALE GENOMIC DNA]</scope>
</reference>
<dbReference type="SUPFAM" id="SSF51261">
    <property type="entry name" value="Duplicated hybrid motif"/>
    <property type="match status" value="1"/>
</dbReference>
<dbReference type="Gene3D" id="6.10.250.3150">
    <property type="match status" value="1"/>
</dbReference>